<comment type="similarity">
    <text evidence="1">Belongs to the oxoprolinase family.</text>
</comment>
<gene>
    <name evidence="7" type="primary">ABSGL_14557.1 scaffold 14663</name>
</gene>
<evidence type="ECO:0008006" key="9">
    <source>
        <dbReference type="Google" id="ProtNLM"/>
    </source>
</evidence>
<feature type="region of interest" description="Disordered" evidence="2">
    <location>
        <begin position="1263"/>
        <end position="1284"/>
    </location>
</feature>
<evidence type="ECO:0000256" key="2">
    <source>
        <dbReference type="SAM" id="MobiDB-lite"/>
    </source>
</evidence>
<dbReference type="Pfam" id="PF01968">
    <property type="entry name" value="Hydantoinase_A"/>
    <property type="match status" value="1"/>
</dbReference>
<protein>
    <recommendedName>
        <fullName evidence="9">5-oxoprolinase</fullName>
    </recommendedName>
</protein>
<dbReference type="OMA" id="TDCNVML"/>
<feature type="domain" description="Hydantoinase B/oxoprolinase" evidence="4">
    <location>
        <begin position="740"/>
        <end position="1273"/>
    </location>
</feature>
<feature type="domain" description="Hydantoinase A/oxoprolinase" evidence="3">
    <location>
        <begin position="254"/>
        <end position="496"/>
    </location>
</feature>
<feature type="domain" description="Acetophenone carboxylase-like C-terminal" evidence="6">
    <location>
        <begin position="552"/>
        <end position="717"/>
    </location>
</feature>
<organism evidence="7">
    <name type="scientific">Absidia glauca</name>
    <name type="common">Pin mould</name>
    <dbReference type="NCBI Taxonomy" id="4829"/>
    <lineage>
        <taxon>Eukaryota</taxon>
        <taxon>Fungi</taxon>
        <taxon>Fungi incertae sedis</taxon>
        <taxon>Mucoromycota</taxon>
        <taxon>Mucoromycotina</taxon>
        <taxon>Mucoromycetes</taxon>
        <taxon>Mucorales</taxon>
        <taxon>Cunninghamellaceae</taxon>
        <taxon>Absidia</taxon>
    </lineage>
</organism>
<dbReference type="EMBL" id="LT554937">
    <property type="protein sequence ID" value="SAM08891.1"/>
    <property type="molecule type" value="Genomic_DNA"/>
</dbReference>
<dbReference type="Pfam" id="PF05378">
    <property type="entry name" value="Hydant_A_N"/>
    <property type="match status" value="1"/>
</dbReference>
<dbReference type="GO" id="GO:0005829">
    <property type="term" value="C:cytosol"/>
    <property type="evidence" value="ECO:0007669"/>
    <property type="project" value="TreeGrafter"/>
</dbReference>
<dbReference type="InterPro" id="IPR049517">
    <property type="entry name" value="ACX-like_C"/>
</dbReference>
<evidence type="ECO:0000259" key="6">
    <source>
        <dbReference type="Pfam" id="PF19278"/>
    </source>
</evidence>
<name>A0A163MUQ8_ABSGL</name>
<evidence type="ECO:0000259" key="5">
    <source>
        <dbReference type="Pfam" id="PF05378"/>
    </source>
</evidence>
<proteinExistence type="inferred from homology"/>
<evidence type="ECO:0000313" key="8">
    <source>
        <dbReference type="Proteomes" id="UP000078561"/>
    </source>
</evidence>
<feature type="domain" description="Hydantoinase/oxoprolinase N-terminal" evidence="5">
    <location>
        <begin position="15"/>
        <end position="233"/>
    </location>
</feature>
<dbReference type="GO" id="GO:0006749">
    <property type="term" value="P:glutathione metabolic process"/>
    <property type="evidence" value="ECO:0007669"/>
    <property type="project" value="TreeGrafter"/>
</dbReference>
<accession>A0A163MUQ8</accession>
<dbReference type="PANTHER" id="PTHR11365">
    <property type="entry name" value="5-OXOPROLINASE RELATED"/>
    <property type="match status" value="1"/>
</dbReference>
<evidence type="ECO:0000256" key="1">
    <source>
        <dbReference type="ARBA" id="ARBA00010403"/>
    </source>
</evidence>
<sequence length="1304" mass="140975">MGSSTTASNDKKLMICIDRGGTFTDCIGFRGTPGQPDYEEFVVKLLSEDPSNYKDAPTEGIRRIIELATKEPHPRENPVPTSVLASVRMGTTVATNALLERKGERCALLITKGYKDLLTIGNQSRPKIFDLSVTKPDVLHQRVVEVDERVVLLNSAASSDLVDPLALSKEESADIVQGVSGDWIRILDKPDLNKVKTQLQELYKDGFRSVAVCLMHSYTFPDHEKQIGDLARALGFEHISLSHQVMPMVKIVPRGTSADADAYLTPCIQKYIQGFTSGFDDGFEKGTTQLQFMQSDGGLVPVSHFSGFRAILSGPAGGVVGYALTSFESDLDRTPVIGFDMGGTSTDVSRYDGYYEHVFETTTAGVTIQAPQLDINTVAAGGGSMLFFENGMFVVGPQSAGAHPGPACYRKGGPLAVSDANLFLGRLLPDHFPKIFGPHENEALDSDVVLEKFTELARDINQSTGESKSLDEIVYGFIKVANETMCRPIRALTEAKACGIARNLGISKIILYRHSSILSAFGLALADVVHEVQEPCAETLGESSLPLLKKRVATLVKSCSDELQRQGFEASLLSTEVYLNLRYDGTDCALMTLQPSDGDWDFAQAFTRLYKQEFGFSLPDRSIVVDDIRVRGIGKTMNQQDLTPGKEIISTQQNVHLVDGNERSSTASVYFESTGRLNDVPVYLLSKLSPGSKVEGPAMIIDATATVVVEPSCSALITSQHITITVGKGEKTKVTTKLEPIQLSIFSHRFMSIAEQMGRTLQKTSISTNIKERLDFSCALFGADGGLVANAPHIPVHLGALSHAVTYQMNHYKDDLREGDVIMTNHPAAGGSHLPDITIITPVFHQKKIVFFVASRGHHADIGGISPGSMPPHSKELYQEGAAIKSFKIVSGGHFDGEGVKKHLYDIPGSYPGCSGTRLLQDNISDLKAQIAANQKGITLVERLIDEYSLEVVQAYMLHIRRNAETAVRNLLKQVAKDHRGSVLQGQDMMDDGTVIKLSVHINEDDGSAVFDFEGTGPEVYGNTNTPESVCHSAIIYCVRCLVDQNIPLNSGCLEPIDIRIPASSILSPSESCAVVGGNVLTSQRIVDVVLKTFNACAASQGCCNNLTFGKGGKDEDSGESLPGWGYYETIAGGSGAGPDWHGQSGVHTHMTNTRITDPEILEKRYPVVLREFSIRQGSGGQGAFKGGDGVIRDIEFLESGIQVSILSERRVFSPYGLRGGKDAQAGMNLWIRKNGEDAAPTILNLSGKNSAPFKKGDRIVISTPGGGGYGPPHEQDQNKPSRRANLVKASGSLGAYKDMSESA</sequence>
<dbReference type="InParanoid" id="A0A163MUQ8"/>
<dbReference type="GO" id="GO:0017168">
    <property type="term" value="F:5-oxoprolinase (ATP-hydrolyzing) activity"/>
    <property type="evidence" value="ECO:0007669"/>
    <property type="project" value="TreeGrafter"/>
</dbReference>
<evidence type="ECO:0000259" key="3">
    <source>
        <dbReference type="Pfam" id="PF01968"/>
    </source>
</evidence>
<dbReference type="InterPro" id="IPR003692">
    <property type="entry name" value="Hydantoinase_B"/>
</dbReference>
<evidence type="ECO:0000259" key="4">
    <source>
        <dbReference type="Pfam" id="PF02538"/>
    </source>
</evidence>
<reference evidence="7" key="1">
    <citation type="submission" date="2016-04" db="EMBL/GenBank/DDBJ databases">
        <authorList>
            <person name="Evans L.H."/>
            <person name="Alamgir A."/>
            <person name="Owens N."/>
            <person name="Weber N.D."/>
            <person name="Virtaneva K."/>
            <person name="Barbian K."/>
            <person name="Babar A."/>
            <person name="Rosenke K."/>
        </authorList>
    </citation>
    <scope>NUCLEOTIDE SEQUENCE [LARGE SCALE GENOMIC DNA]</scope>
    <source>
        <strain evidence="7">CBS 101.48</strain>
    </source>
</reference>
<evidence type="ECO:0000313" key="7">
    <source>
        <dbReference type="EMBL" id="SAM08891.1"/>
    </source>
</evidence>
<dbReference type="InterPro" id="IPR045079">
    <property type="entry name" value="Oxoprolinase-like"/>
</dbReference>
<keyword evidence="8" id="KW-1185">Reference proteome</keyword>
<dbReference type="Proteomes" id="UP000078561">
    <property type="component" value="Unassembled WGS sequence"/>
</dbReference>
<dbReference type="PANTHER" id="PTHR11365:SF2">
    <property type="entry name" value="5-OXOPROLINASE"/>
    <property type="match status" value="1"/>
</dbReference>
<dbReference type="InterPro" id="IPR002821">
    <property type="entry name" value="Hydantoinase_A"/>
</dbReference>
<dbReference type="FunCoup" id="A0A163MUQ8">
    <property type="interactions" value="149"/>
</dbReference>
<dbReference type="InterPro" id="IPR008040">
    <property type="entry name" value="Hydant_A_N"/>
</dbReference>
<dbReference type="STRING" id="4829.A0A163MUQ8"/>
<dbReference type="Pfam" id="PF19278">
    <property type="entry name" value="Hydant_A_C"/>
    <property type="match status" value="1"/>
</dbReference>
<dbReference type="Pfam" id="PF02538">
    <property type="entry name" value="Hydantoinase_B"/>
    <property type="match status" value="1"/>
</dbReference>
<dbReference type="OrthoDB" id="3643at2759"/>